<dbReference type="PANTHER" id="PTHR43290">
    <property type="entry name" value="MEVALONATE KINASE"/>
    <property type="match status" value="1"/>
</dbReference>
<evidence type="ECO:0000256" key="12">
    <source>
        <dbReference type="ARBA" id="ARBA00029438"/>
    </source>
</evidence>
<evidence type="ECO:0000256" key="1">
    <source>
        <dbReference type="ARBA" id="ARBA00004496"/>
    </source>
</evidence>
<dbReference type="InterPro" id="IPR014721">
    <property type="entry name" value="Ribsml_uS5_D2-typ_fold_subgr"/>
</dbReference>
<dbReference type="InterPro" id="IPR036554">
    <property type="entry name" value="GHMP_kinase_C_sf"/>
</dbReference>
<dbReference type="SUPFAM" id="SSF55060">
    <property type="entry name" value="GHMP Kinase, C-terminal domain"/>
    <property type="match status" value="1"/>
</dbReference>
<keyword evidence="6 15" id="KW-0808">Transferase</keyword>
<keyword evidence="10" id="KW-0460">Magnesium</keyword>
<accession>A0ABU5CV39</accession>
<evidence type="ECO:0000256" key="4">
    <source>
        <dbReference type="ARBA" id="ARBA00022490"/>
    </source>
</evidence>
<feature type="domain" description="GHMP kinase C-terminal" evidence="14">
    <location>
        <begin position="230"/>
        <end position="308"/>
    </location>
</feature>
<dbReference type="InterPro" id="IPR006205">
    <property type="entry name" value="Mev_gal_kin"/>
</dbReference>
<dbReference type="EC" id="2.7.1.36" evidence="3"/>
<dbReference type="NCBIfam" id="TIGR00549">
    <property type="entry name" value="mevalon_kin"/>
    <property type="match status" value="1"/>
</dbReference>
<reference evidence="15 16" key="1">
    <citation type="submission" date="2023-10" db="EMBL/GenBank/DDBJ databases">
        <title>Virgibacillus soli CC-YMP-6 genome.</title>
        <authorList>
            <person name="Miliotis G."/>
            <person name="Sengupta P."/>
            <person name="Hameed A."/>
            <person name="Chuvochina M."/>
            <person name="Mcdonagh F."/>
            <person name="Simpson A.C."/>
            <person name="Singh N.K."/>
            <person name="Rekha P.D."/>
            <person name="Raman K."/>
            <person name="Hugenholtz P."/>
            <person name="Venkateswaran K."/>
        </authorList>
    </citation>
    <scope>NUCLEOTIDE SEQUENCE [LARGE SCALE GENOMIC DNA]</scope>
    <source>
        <strain evidence="15 16">CC-YMP-6</strain>
    </source>
</reference>
<dbReference type="RefSeq" id="WP_320381114.1">
    <property type="nucleotide sequence ID" value="NZ_JAWDIQ010000003.1"/>
</dbReference>
<protein>
    <recommendedName>
        <fullName evidence="3">mevalonate kinase</fullName>
        <ecNumber evidence="3">2.7.1.36</ecNumber>
    </recommendedName>
</protein>
<keyword evidence="9" id="KW-0067">ATP-binding</keyword>
<evidence type="ECO:0000256" key="8">
    <source>
        <dbReference type="ARBA" id="ARBA00022777"/>
    </source>
</evidence>
<keyword evidence="16" id="KW-1185">Reference proteome</keyword>
<evidence type="ECO:0000256" key="6">
    <source>
        <dbReference type="ARBA" id="ARBA00022679"/>
    </source>
</evidence>
<comment type="similarity">
    <text evidence="2">Belongs to the GHMP kinase family. Mevalonate kinase subfamily.</text>
</comment>
<dbReference type="PROSITE" id="PS00627">
    <property type="entry name" value="GHMP_KINASES_ATP"/>
    <property type="match status" value="1"/>
</dbReference>
<dbReference type="Pfam" id="PF08544">
    <property type="entry name" value="GHMP_kinases_C"/>
    <property type="match status" value="1"/>
</dbReference>
<evidence type="ECO:0000256" key="2">
    <source>
        <dbReference type="ARBA" id="ARBA00006495"/>
    </source>
</evidence>
<dbReference type="EMBL" id="JAWDIQ010000003">
    <property type="protein sequence ID" value="MDY0410242.1"/>
    <property type="molecule type" value="Genomic_DNA"/>
</dbReference>
<dbReference type="InterPro" id="IPR013750">
    <property type="entry name" value="GHMP_kinase_C_dom"/>
</dbReference>
<organism evidence="15 16">
    <name type="scientific">Paracerasibacillus soli</name>
    <dbReference type="NCBI Taxonomy" id="480284"/>
    <lineage>
        <taxon>Bacteria</taxon>
        <taxon>Bacillati</taxon>
        <taxon>Bacillota</taxon>
        <taxon>Bacilli</taxon>
        <taxon>Bacillales</taxon>
        <taxon>Bacillaceae</taxon>
        <taxon>Paracerasibacillus</taxon>
    </lineage>
</organism>
<dbReference type="InterPro" id="IPR006203">
    <property type="entry name" value="GHMP_knse_ATP-bd_CS"/>
</dbReference>
<gene>
    <name evidence="15" type="primary">mvk</name>
    <name evidence="15" type="ORF">RWD45_18945</name>
</gene>
<evidence type="ECO:0000256" key="3">
    <source>
        <dbReference type="ARBA" id="ARBA00012103"/>
    </source>
</evidence>
<evidence type="ECO:0000313" key="16">
    <source>
        <dbReference type="Proteomes" id="UP001275315"/>
    </source>
</evidence>
<evidence type="ECO:0000313" key="15">
    <source>
        <dbReference type="EMBL" id="MDY0410242.1"/>
    </source>
</evidence>
<keyword evidence="11" id="KW-0443">Lipid metabolism</keyword>
<evidence type="ECO:0000256" key="11">
    <source>
        <dbReference type="ARBA" id="ARBA00023098"/>
    </source>
</evidence>
<dbReference type="InterPro" id="IPR006204">
    <property type="entry name" value="GHMP_kinase_N_dom"/>
</dbReference>
<dbReference type="Gene3D" id="3.30.70.890">
    <property type="entry name" value="GHMP kinase, C-terminal domain"/>
    <property type="match status" value="1"/>
</dbReference>
<dbReference type="PANTHER" id="PTHR43290:SF2">
    <property type="entry name" value="MEVALONATE KINASE"/>
    <property type="match status" value="1"/>
</dbReference>
<keyword evidence="5" id="KW-0444">Lipid biosynthesis</keyword>
<feature type="domain" description="GHMP kinase N-terminal" evidence="13">
    <location>
        <begin position="83"/>
        <end position="155"/>
    </location>
</feature>
<dbReference type="PRINTS" id="PR00959">
    <property type="entry name" value="MEVGALKINASE"/>
</dbReference>
<dbReference type="GO" id="GO:0004496">
    <property type="term" value="F:mevalonate kinase activity"/>
    <property type="evidence" value="ECO:0007669"/>
    <property type="project" value="UniProtKB-EC"/>
</dbReference>
<dbReference type="InterPro" id="IPR020568">
    <property type="entry name" value="Ribosomal_Su5_D2-typ_SF"/>
</dbReference>
<dbReference type="SUPFAM" id="SSF54211">
    <property type="entry name" value="Ribosomal protein S5 domain 2-like"/>
    <property type="match status" value="1"/>
</dbReference>
<proteinExistence type="inferred from homology"/>
<dbReference type="Pfam" id="PF00288">
    <property type="entry name" value="GHMP_kinases_N"/>
    <property type="match status" value="1"/>
</dbReference>
<evidence type="ECO:0000256" key="5">
    <source>
        <dbReference type="ARBA" id="ARBA00022516"/>
    </source>
</evidence>
<dbReference type="Gene3D" id="3.30.230.10">
    <property type="match status" value="1"/>
</dbReference>
<name>A0ABU5CV39_9BACI</name>
<comment type="subcellular location">
    <subcellularLocation>
        <location evidence="1">Cytoplasm</location>
    </subcellularLocation>
</comment>
<keyword evidence="4" id="KW-0963">Cytoplasm</keyword>
<sequence>MSAEKVTTTEQIAIGVAHSKLILIGEHAVVHGQPAIAIPFPLVGVESVIEYVPGTIKIDSTFYHGPISSAPKSLAGIVRSIYETLDHLKLPHRDLLIQVKSSIPPGKGLGSSASVAIAVVKSLFAYAEQPYTKEDLLYFANLSEEVAHGAPSGIDTLTITAECPVWFERENPVYYIKPSDDFHFIVADTGKYGDTRTAVESVANLFKSAPKIIQEKLDRIGELTYQAKHALEKAGKNILGQLLNEAQKELEALGVSDATLNKLINFARQEGALGAKLTGAGNGGCIIALAQNEVHSRQLADKLRKFGAHAVWPFVLKRQDSEE</sequence>
<evidence type="ECO:0000256" key="7">
    <source>
        <dbReference type="ARBA" id="ARBA00022741"/>
    </source>
</evidence>
<comment type="pathway">
    <text evidence="12">Isoprenoid biosynthesis; isopentenyl diphosphate biosynthesis via mevalonate pathway; isopentenyl diphosphate from (R)-mevalonate: step 1/3.</text>
</comment>
<evidence type="ECO:0000259" key="14">
    <source>
        <dbReference type="Pfam" id="PF08544"/>
    </source>
</evidence>
<evidence type="ECO:0000256" key="10">
    <source>
        <dbReference type="ARBA" id="ARBA00022842"/>
    </source>
</evidence>
<keyword evidence="8 15" id="KW-0418">Kinase</keyword>
<keyword evidence="7" id="KW-0547">Nucleotide-binding</keyword>
<evidence type="ECO:0000256" key="9">
    <source>
        <dbReference type="ARBA" id="ARBA00022840"/>
    </source>
</evidence>
<comment type="caution">
    <text evidence="15">The sequence shown here is derived from an EMBL/GenBank/DDBJ whole genome shotgun (WGS) entry which is preliminary data.</text>
</comment>
<evidence type="ECO:0000259" key="13">
    <source>
        <dbReference type="Pfam" id="PF00288"/>
    </source>
</evidence>
<dbReference type="Proteomes" id="UP001275315">
    <property type="component" value="Unassembled WGS sequence"/>
</dbReference>